<dbReference type="SMART" id="SM00018">
    <property type="entry name" value="PD"/>
    <property type="match status" value="1"/>
</dbReference>
<comment type="similarity">
    <text evidence="3">Belongs to the glycosyl hydrolase 31 family.</text>
</comment>
<keyword evidence="4" id="KW-0812">Transmembrane</keyword>
<comment type="caution">
    <text evidence="2">Lacks conserved residue(s) required for the propagation of feature annotation.</text>
</comment>
<keyword evidence="3" id="KW-0326">Glycosidase</keyword>
<dbReference type="OrthoDB" id="5839090at2759"/>
<evidence type="ECO:0000256" key="4">
    <source>
        <dbReference type="SAM" id="Phobius"/>
    </source>
</evidence>
<organism evidence="6 7">
    <name type="scientific">Fopius arisanus</name>
    <dbReference type="NCBI Taxonomy" id="64838"/>
    <lineage>
        <taxon>Eukaryota</taxon>
        <taxon>Metazoa</taxon>
        <taxon>Ecdysozoa</taxon>
        <taxon>Arthropoda</taxon>
        <taxon>Hexapoda</taxon>
        <taxon>Insecta</taxon>
        <taxon>Pterygota</taxon>
        <taxon>Neoptera</taxon>
        <taxon>Endopterygota</taxon>
        <taxon>Hymenoptera</taxon>
        <taxon>Apocrita</taxon>
        <taxon>Ichneumonoidea</taxon>
        <taxon>Braconidae</taxon>
        <taxon>Opiinae</taxon>
        <taxon>Fopius</taxon>
    </lineage>
</organism>
<dbReference type="Gene3D" id="2.60.40.1180">
    <property type="entry name" value="Golgi alpha-mannosidase II"/>
    <property type="match status" value="1"/>
</dbReference>
<dbReference type="InterPro" id="IPR013780">
    <property type="entry name" value="Glyco_hydro_b"/>
</dbReference>
<dbReference type="CDD" id="cd00111">
    <property type="entry name" value="Trefoil"/>
    <property type="match status" value="1"/>
</dbReference>
<evidence type="ECO:0000313" key="6">
    <source>
        <dbReference type="Proteomes" id="UP000694866"/>
    </source>
</evidence>
<proteinExistence type="inferred from homology"/>
<dbReference type="Gene3D" id="3.20.20.80">
    <property type="entry name" value="Glycosidases"/>
    <property type="match status" value="1"/>
</dbReference>
<dbReference type="SUPFAM" id="SSF51011">
    <property type="entry name" value="Glycosyl hydrolase domain"/>
    <property type="match status" value="1"/>
</dbReference>
<feature type="domain" description="P-type" evidence="5">
    <location>
        <begin position="64"/>
        <end position="105"/>
    </location>
</feature>
<dbReference type="Pfam" id="PF01055">
    <property type="entry name" value="Glyco_hydro_31_2nd"/>
    <property type="match status" value="1"/>
</dbReference>
<evidence type="ECO:0000256" key="1">
    <source>
        <dbReference type="ARBA" id="ARBA00023157"/>
    </source>
</evidence>
<protein>
    <recommendedName>
        <fullName evidence="5">P-type domain-containing protein</fullName>
    </recommendedName>
</protein>
<dbReference type="GO" id="GO:0004553">
    <property type="term" value="F:hydrolase activity, hydrolyzing O-glycosyl compounds"/>
    <property type="evidence" value="ECO:0007669"/>
    <property type="project" value="TreeGrafter"/>
</dbReference>
<dbReference type="RefSeq" id="XP_011296671.1">
    <property type="nucleotide sequence ID" value="XM_011298369.1"/>
</dbReference>
<reference evidence="7" key="1">
    <citation type="submission" date="2025-08" db="UniProtKB">
        <authorList>
            <consortium name="RefSeq"/>
        </authorList>
    </citation>
    <scope>IDENTIFICATION</scope>
    <source>
        <strain evidence="7">USDA-PBARC FA_bdor</strain>
        <tissue evidence="7">Whole organism</tissue>
    </source>
</reference>
<evidence type="ECO:0000256" key="3">
    <source>
        <dbReference type="RuleBase" id="RU361185"/>
    </source>
</evidence>
<dbReference type="KEGG" id="fas:105262669"/>
<feature type="transmembrane region" description="Helical" evidence="4">
    <location>
        <begin position="25"/>
        <end position="50"/>
    </location>
</feature>
<evidence type="ECO:0000259" key="5">
    <source>
        <dbReference type="PROSITE" id="PS51448"/>
    </source>
</evidence>
<evidence type="ECO:0000256" key="2">
    <source>
        <dbReference type="PROSITE-ProRule" id="PRU00779"/>
    </source>
</evidence>
<dbReference type="PROSITE" id="PS51448">
    <property type="entry name" value="P_TREFOIL_2"/>
    <property type="match status" value="1"/>
</dbReference>
<dbReference type="SUPFAM" id="SSF57492">
    <property type="entry name" value="Trefoil"/>
    <property type="match status" value="1"/>
</dbReference>
<gene>
    <name evidence="7" type="primary">LOC105262669</name>
</gene>
<accession>A0A9R1TU07</accession>
<keyword evidence="1" id="KW-1015">Disulfide bond</keyword>
<keyword evidence="4" id="KW-0472">Membrane</keyword>
<dbReference type="Gene3D" id="2.60.40.1760">
    <property type="entry name" value="glycosyl hydrolase (family 31)"/>
    <property type="match status" value="1"/>
</dbReference>
<dbReference type="InterPro" id="IPR048395">
    <property type="entry name" value="Glyco_hydro_31_C"/>
</dbReference>
<evidence type="ECO:0000313" key="7">
    <source>
        <dbReference type="RefSeq" id="XP_011296671.1"/>
    </source>
</evidence>
<dbReference type="GeneID" id="105262669"/>
<keyword evidence="4" id="KW-1133">Transmembrane helix</keyword>
<dbReference type="InterPro" id="IPR000322">
    <property type="entry name" value="Glyco_hydro_31_TIM"/>
</dbReference>
<keyword evidence="6" id="KW-1185">Reference proteome</keyword>
<dbReference type="PANTHER" id="PTHR22762:SF120">
    <property type="entry name" value="HETEROGLYCAN GLUCOSIDASE 1"/>
    <property type="match status" value="1"/>
</dbReference>
<dbReference type="InterPro" id="IPR000519">
    <property type="entry name" value="P_trefoil_dom"/>
</dbReference>
<dbReference type="Pfam" id="PF21365">
    <property type="entry name" value="Glyco_hydro_31_3rd"/>
    <property type="match status" value="1"/>
</dbReference>
<dbReference type="PANTHER" id="PTHR22762">
    <property type="entry name" value="ALPHA-GLUCOSIDASE"/>
    <property type="match status" value="1"/>
</dbReference>
<sequence>MKPKLPPDNNDRSSHKFEAKLKDRILFLPVTKYVLPTFLLAALLLTGVYLTMRFLTISENHFNGTCEVPASYQVNCLPDRQTTYEECTEIECCFDAMTKKCYHTVPSRYGYTKDSLNPNFLQPKQKISPFGSENKPVAVYIEKIAAEHIRINMTALQQLQKNEHDLKVENTKHSENAFQNFSTYSTMTIEVEDDSDLESLFSVTLRRGSELVMTTSKGPLIVTETYWEWNLFLGNSTVYGLNSAELNGTLHWIYNNEEGMIIPGFLGITNDGKGIGCYVDYKGPMEIEVLQSNLIILRGISALENLSINIFSGETPQHVTERFLMFWRNDHTATSTSTNLGLHICPEKLTAIEDVNDMIEQMENRGITWDSYCIHRKFYDTLDRVLDQDELALLANIQRVLTLKRRTILHHVSNLCSYGRNSLASELGHLSLLLESVHGPYVGVYEKERVVYPNWFDKLTHQKYDTEIERYFQASSTSKFLYLRDLWAKDDSNVSMDFPKLDYIPKGLYKLMSKGSIPIDLFSSTDRFHYKVHNYFAREFQAFIGKHAQSTEVELWTEKSNSGWVALRKILNRGIASGLLGKMPSAIYMCSVSFPADDDLCQRWYGIGVAFPYLLAVPENIPGGGWLSDGTSKYIARLLSLRAKLTSYQHSTITEYYSRGAPILVPTYFHYSDDVSLKYIENQFMWGDSILVGAVTLPNTFQVQMHIPGALPWRHIQGGGEVQPTGGISTSISVLAGEIITLLRPGHIIPVHETPGLTSTETRLSVFKLICNLACVDGNCHAEGKIYYSRDAFLHISANDTSIVLKSVFAKIKECSDQTKVLISFMEILGHESITHINLNTSFCDVDVIISTGN</sequence>
<dbReference type="InterPro" id="IPR044913">
    <property type="entry name" value="P_trefoil_dom_sf"/>
</dbReference>
<dbReference type="Proteomes" id="UP000694866">
    <property type="component" value="Unplaced"/>
</dbReference>
<dbReference type="AlphaFoldDB" id="A0A9R1TU07"/>
<name>A0A9R1TU07_9HYME</name>
<keyword evidence="3" id="KW-0378">Hydrolase</keyword>